<dbReference type="AlphaFoldDB" id="A0A6F9D669"/>
<reference evidence="11" key="1">
    <citation type="submission" date="2020-04" db="EMBL/GenBank/DDBJ databases">
        <authorList>
            <person name="Neveu A P."/>
        </authorList>
    </citation>
    <scope>NUCLEOTIDE SEQUENCE</scope>
    <source>
        <tissue evidence="11">Whole embryo</tissue>
    </source>
</reference>
<feature type="domain" description="Neutral/alkaline non-lysosomal ceramidase C-terminal" evidence="10">
    <location>
        <begin position="689"/>
        <end position="736"/>
    </location>
</feature>
<dbReference type="InterPro" id="IPR006823">
    <property type="entry name" value="Ceramidase_alk"/>
</dbReference>
<feature type="binding site" evidence="6">
    <location>
        <position position="431"/>
    </location>
    <ligand>
        <name>Zn(2+)</name>
        <dbReference type="ChEBI" id="CHEBI:29105"/>
    </ligand>
</feature>
<dbReference type="GO" id="GO:0005576">
    <property type="term" value="C:extracellular region"/>
    <property type="evidence" value="ECO:0007669"/>
    <property type="project" value="TreeGrafter"/>
</dbReference>
<dbReference type="PANTHER" id="PTHR12670">
    <property type="entry name" value="CERAMIDASE"/>
    <property type="match status" value="1"/>
</dbReference>
<dbReference type="GO" id="GO:0017040">
    <property type="term" value="F:N-acylsphingosine amidohydrolase activity"/>
    <property type="evidence" value="ECO:0007669"/>
    <property type="project" value="UniProtKB-UniRule"/>
</dbReference>
<dbReference type="EC" id="3.5.1.23" evidence="2 7"/>
<feature type="binding site" evidence="6">
    <location>
        <position position="184"/>
    </location>
    <ligand>
        <name>Zn(2+)</name>
        <dbReference type="ChEBI" id="CHEBI:29105"/>
    </ligand>
</feature>
<proteinExistence type="evidence at transcript level"/>
<comment type="similarity">
    <text evidence="1 7">Belongs to the neutral ceramidase family.</text>
</comment>
<keyword evidence="4 7" id="KW-0378">Hydrolase</keyword>
<evidence type="ECO:0000256" key="7">
    <source>
        <dbReference type="RuleBase" id="RU366019"/>
    </source>
</evidence>
<comment type="catalytic activity">
    <reaction evidence="7">
        <text>an N-acylsphing-4-enine + H2O = sphing-4-enine + a fatty acid</text>
        <dbReference type="Rhea" id="RHEA:20856"/>
        <dbReference type="ChEBI" id="CHEBI:15377"/>
        <dbReference type="ChEBI" id="CHEBI:28868"/>
        <dbReference type="ChEBI" id="CHEBI:52639"/>
        <dbReference type="ChEBI" id="CHEBI:57756"/>
        <dbReference type="EC" id="3.5.1.23"/>
    </reaction>
</comment>
<comment type="cofactor">
    <cofactor evidence="6">
        <name>Zn(2+)</name>
        <dbReference type="ChEBI" id="CHEBI:29105"/>
    </cofactor>
    <text evidence="6">Binds 1 zinc ion per subunit.</text>
</comment>
<dbReference type="GO" id="GO:0042759">
    <property type="term" value="P:long-chain fatty acid biosynthetic process"/>
    <property type="evidence" value="ECO:0007669"/>
    <property type="project" value="TreeGrafter"/>
</dbReference>
<dbReference type="GO" id="GO:0046512">
    <property type="term" value="P:sphingosine biosynthetic process"/>
    <property type="evidence" value="ECO:0007669"/>
    <property type="project" value="TreeGrafter"/>
</dbReference>
<feature type="region of interest" description="Disordered" evidence="8">
    <location>
        <begin position="516"/>
        <end position="536"/>
    </location>
</feature>
<dbReference type="InterPro" id="IPR031329">
    <property type="entry name" value="NEUT/ALK_ceramidase_N"/>
</dbReference>
<evidence type="ECO:0000256" key="3">
    <source>
        <dbReference type="ARBA" id="ARBA00019235"/>
    </source>
</evidence>
<evidence type="ECO:0000256" key="8">
    <source>
        <dbReference type="SAM" id="MobiDB-lite"/>
    </source>
</evidence>
<evidence type="ECO:0000313" key="11">
    <source>
        <dbReference type="EMBL" id="CAB3223336.1"/>
    </source>
</evidence>
<evidence type="ECO:0000259" key="9">
    <source>
        <dbReference type="Pfam" id="PF04734"/>
    </source>
</evidence>
<keyword evidence="6" id="KW-0862">Zinc</keyword>
<dbReference type="GO" id="GO:0046514">
    <property type="term" value="P:ceramide catabolic process"/>
    <property type="evidence" value="ECO:0007669"/>
    <property type="project" value="InterPro"/>
</dbReference>
<dbReference type="Pfam" id="PF04734">
    <property type="entry name" value="Ceramidase_alk"/>
    <property type="match status" value="1"/>
</dbReference>
<feature type="domain" description="Neutral/alkaline non-lysosomal ceramidase N-terminal" evidence="9">
    <location>
        <begin position="1"/>
        <end position="500"/>
    </location>
</feature>
<evidence type="ECO:0000256" key="1">
    <source>
        <dbReference type="ARBA" id="ARBA00009835"/>
    </source>
</evidence>
<evidence type="ECO:0000256" key="4">
    <source>
        <dbReference type="ARBA" id="ARBA00022801"/>
    </source>
</evidence>
<evidence type="ECO:0000256" key="6">
    <source>
        <dbReference type="PIRSR" id="PIRSR606823-2"/>
    </source>
</evidence>
<feature type="binding site" evidence="6">
    <location>
        <position position="471"/>
    </location>
    <ligand>
        <name>Zn(2+)</name>
        <dbReference type="ChEBI" id="CHEBI:29105"/>
    </ligand>
</feature>
<name>A0A6F9D669_9ASCI</name>
<dbReference type="Gene3D" id="2.60.40.2300">
    <property type="entry name" value="Neutral/alkaline non-lysosomal ceramidase, C-terminal domain"/>
    <property type="match status" value="2"/>
</dbReference>
<protein>
    <recommendedName>
        <fullName evidence="3 7">Neutral ceramidase</fullName>
        <ecNumber evidence="2 7">3.5.1.23</ecNumber>
    </recommendedName>
</protein>
<accession>A0A6F9D669</accession>
<dbReference type="EMBL" id="LR783092">
    <property type="protein sequence ID" value="CAB3223336.1"/>
    <property type="molecule type" value="mRNA"/>
</dbReference>
<keyword evidence="7" id="KW-0443">Lipid metabolism</keyword>
<dbReference type="PANTHER" id="PTHR12670:SF1">
    <property type="entry name" value="NEUTRAL CERAMIDASE"/>
    <property type="match status" value="1"/>
</dbReference>
<evidence type="ECO:0000256" key="5">
    <source>
        <dbReference type="PIRSR" id="PIRSR606823-1"/>
    </source>
</evidence>
<gene>
    <name evidence="11" type="primary">Asah2</name>
</gene>
<feature type="active site" description="Nucleophile" evidence="5">
    <location>
        <position position="237"/>
    </location>
</feature>
<keyword evidence="7" id="KW-0746">Sphingolipid metabolism</keyword>
<feature type="compositionally biased region" description="Low complexity" evidence="8">
    <location>
        <begin position="523"/>
        <end position="532"/>
    </location>
</feature>
<evidence type="ECO:0000256" key="2">
    <source>
        <dbReference type="ARBA" id="ARBA00011891"/>
    </source>
</evidence>
<feature type="domain" description="Neutral/alkaline non-lysosomal ceramidase C-terminal" evidence="10">
    <location>
        <begin position="504"/>
        <end position="616"/>
    </location>
</feature>
<dbReference type="GO" id="GO:0016020">
    <property type="term" value="C:membrane"/>
    <property type="evidence" value="ECO:0007669"/>
    <property type="project" value="GOC"/>
</dbReference>
<sequence length="751" mass="82385">MMGYAHPEQVANGLHTRLYSRAYVIADNKLQSRVAFVAFDAGMTSQLVKLEVIKRLKEKHGNMFTEQNVVLSGSHTHSGPAGFFQYLLFEVTSLGHIEQSTEAFVNGIVESIEQANANLQPGTIKVGVGNVNEGNINRSPTSYLLNPESERNEYTHDTEQEMTVLRMEDLNGDPFGMVSWYPVHLTSMNFSNLLINSDNKGRASTLFEKQMRKAGETLGGKESFVGVFAQANLGDVSPRTNGPICIDSGRDCDDLTSTCGRFPRPDPTKCVGFGPGVDMFDSTDIIARRQLTTATDVFASASEEVTGSVGFIHQYVDMSKASVTLDDGSTVSTCKAGLGYSFAAGCTDGAGPPIFTQGTTNGTVFWDTIRDVIAQLVCKVQPTDEYYQCHRPKPVLLPTGYMDRPRPWHPEIVDVQMLKVGQLVIAAVPGEFSTMAGRRLRKTILNKAIEQGMPDNTKVVIAGLANVYTHYMTTNEEYEAQRYEAASTIFGPHTTRAYLQKFEELMGVWANGDVGSMDPGPSPEYSPQSQSPIAPRPAVDEVPAGVSFGDVMDDANATYVAGDVARVSFYGANPRHNMKLGSTYLEVQQKVTGLWKTIFTDADWETKFTWWEKNTTAPTDITLMDTLFDLIAHMTGKRFDIRKALEMEEKGEFPMTSGDGNEGLLKTMEQAGLLRNEPRVDSNSQKLSLSVESYVSIEWQIPEDAVGIYRIVYHGDSKAPGGRVTPFSGYSKEFMVEAPTGSGYSVENAGA</sequence>
<keyword evidence="6" id="KW-0479">Metal-binding</keyword>
<dbReference type="InterPro" id="IPR031331">
    <property type="entry name" value="NEUT/ALK_ceramidase_C"/>
</dbReference>
<dbReference type="Pfam" id="PF17048">
    <property type="entry name" value="Ceramidse_alk_C"/>
    <property type="match status" value="2"/>
</dbReference>
<evidence type="ECO:0000259" key="10">
    <source>
        <dbReference type="Pfam" id="PF17048"/>
    </source>
</evidence>
<organism evidence="11">
    <name type="scientific">Phallusia mammillata</name>
    <dbReference type="NCBI Taxonomy" id="59560"/>
    <lineage>
        <taxon>Eukaryota</taxon>
        <taxon>Metazoa</taxon>
        <taxon>Chordata</taxon>
        <taxon>Tunicata</taxon>
        <taxon>Ascidiacea</taxon>
        <taxon>Phlebobranchia</taxon>
        <taxon>Ascidiidae</taxon>
        <taxon>Phallusia</taxon>
    </lineage>
</organism>
<feature type="binding site" evidence="6">
    <location>
        <position position="75"/>
    </location>
    <ligand>
        <name>Zn(2+)</name>
        <dbReference type="ChEBI" id="CHEBI:29105"/>
    </ligand>
</feature>
<dbReference type="InterPro" id="IPR038445">
    <property type="entry name" value="NCDase_C_sf"/>
</dbReference>
<dbReference type="GO" id="GO:0046872">
    <property type="term" value="F:metal ion binding"/>
    <property type="evidence" value="ECO:0007669"/>
    <property type="project" value="UniProtKB-KW"/>
</dbReference>